<accession>A0A1H4C7S9</accession>
<dbReference type="AlphaFoldDB" id="A0A1H4C7S9"/>
<protein>
    <submittedName>
        <fullName evidence="6">DNA-binding transcriptional regulator, LysR family</fullName>
    </submittedName>
</protein>
<dbReference type="Pfam" id="PF00126">
    <property type="entry name" value="HTH_1"/>
    <property type="match status" value="1"/>
</dbReference>
<keyword evidence="2" id="KW-0805">Transcription regulation</keyword>
<evidence type="ECO:0000256" key="1">
    <source>
        <dbReference type="ARBA" id="ARBA00009437"/>
    </source>
</evidence>
<dbReference type="CDD" id="cd08414">
    <property type="entry name" value="PBP2_LTTR_aromatics_like"/>
    <property type="match status" value="1"/>
</dbReference>
<keyword evidence="3 6" id="KW-0238">DNA-binding</keyword>
<dbReference type="Gene3D" id="3.40.190.10">
    <property type="entry name" value="Periplasmic binding protein-like II"/>
    <property type="match status" value="2"/>
</dbReference>
<sequence length="294" mass="33731">MDVDTSVLRNFLQVAETLHFTRSSEQMHIAQPALSRQIRQLEDKLGVSLFERNKRNVELTAAGRYFKKECELILKQFDYVALQANSLFKGKSGVIRIGYTHSAMHDFLPDLIRHINQIFPDIKIVLLEFNNSRQYIALKNREIDIGFATNPDIDSSFKSKLLLRSNFALVTPLDFPLDKNKPFDLYKLKDQEFILPPMEEGEMYVSTLTSIFVQAGFMPKVVHETPFASTAIRLVEKGFGLTVEPLSSLTGYKGVKYLELKDIAQKVENVMLWLPNTETAFPGIIQQILDYKYK</sequence>
<keyword evidence="4" id="KW-0804">Transcription</keyword>
<gene>
    <name evidence="6" type="ORF">SAMN05192529_12839</name>
</gene>
<comment type="similarity">
    <text evidence="1">Belongs to the LysR transcriptional regulatory family.</text>
</comment>
<dbReference type="InterPro" id="IPR000847">
    <property type="entry name" value="LysR_HTH_N"/>
</dbReference>
<dbReference type="InterPro" id="IPR005119">
    <property type="entry name" value="LysR_subst-bd"/>
</dbReference>
<evidence type="ECO:0000256" key="3">
    <source>
        <dbReference type="ARBA" id="ARBA00023125"/>
    </source>
</evidence>
<feature type="domain" description="HTH lysR-type" evidence="5">
    <location>
        <begin position="3"/>
        <end position="60"/>
    </location>
</feature>
<evidence type="ECO:0000256" key="2">
    <source>
        <dbReference type="ARBA" id="ARBA00023015"/>
    </source>
</evidence>
<dbReference type="OrthoDB" id="9803735at2"/>
<proteinExistence type="inferred from homology"/>
<evidence type="ECO:0000313" key="6">
    <source>
        <dbReference type="EMBL" id="SEA56399.1"/>
    </source>
</evidence>
<name>A0A1H4C7S9_9BACT</name>
<dbReference type="InterPro" id="IPR036390">
    <property type="entry name" value="WH_DNA-bd_sf"/>
</dbReference>
<organism evidence="6 7">
    <name type="scientific">Arachidicoccus rhizosphaerae</name>
    <dbReference type="NCBI Taxonomy" id="551991"/>
    <lineage>
        <taxon>Bacteria</taxon>
        <taxon>Pseudomonadati</taxon>
        <taxon>Bacteroidota</taxon>
        <taxon>Chitinophagia</taxon>
        <taxon>Chitinophagales</taxon>
        <taxon>Chitinophagaceae</taxon>
        <taxon>Arachidicoccus</taxon>
    </lineage>
</organism>
<evidence type="ECO:0000313" key="7">
    <source>
        <dbReference type="Proteomes" id="UP000199041"/>
    </source>
</evidence>
<evidence type="ECO:0000256" key="4">
    <source>
        <dbReference type="ARBA" id="ARBA00023163"/>
    </source>
</evidence>
<reference evidence="6 7" key="1">
    <citation type="submission" date="2016-10" db="EMBL/GenBank/DDBJ databases">
        <authorList>
            <person name="de Groot N.N."/>
        </authorList>
    </citation>
    <scope>NUCLEOTIDE SEQUENCE [LARGE SCALE GENOMIC DNA]</scope>
    <source>
        <strain evidence="6 7">Vu-144</strain>
    </source>
</reference>
<dbReference type="GO" id="GO:0003700">
    <property type="term" value="F:DNA-binding transcription factor activity"/>
    <property type="evidence" value="ECO:0007669"/>
    <property type="project" value="InterPro"/>
</dbReference>
<dbReference type="SUPFAM" id="SSF46785">
    <property type="entry name" value="Winged helix' DNA-binding domain"/>
    <property type="match status" value="1"/>
</dbReference>
<dbReference type="GO" id="GO:0032993">
    <property type="term" value="C:protein-DNA complex"/>
    <property type="evidence" value="ECO:0007669"/>
    <property type="project" value="TreeGrafter"/>
</dbReference>
<dbReference type="RefSeq" id="WP_091400833.1">
    <property type="nucleotide sequence ID" value="NZ_FNQY01000028.1"/>
</dbReference>
<dbReference type="PANTHER" id="PTHR30346:SF28">
    <property type="entry name" value="HTH-TYPE TRANSCRIPTIONAL REGULATOR CYNR"/>
    <property type="match status" value="1"/>
</dbReference>
<dbReference type="PANTHER" id="PTHR30346">
    <property type="entry name" value="TRANSCRIPTIONAL DUAL REGULATOR HCAR-RELATED"/>
    <property type="match status" value="1"/>
</dbReference>
<dbReference type="STRING" id="551991.SAMN05192529_12839"/>
<dbReference type="PRINTS" id="PR00039">
    <property type="entry name" value="HTHLYSR"/>
</dbReference>
<dbReference type="Pfam" id="PF03466">
    <property type="entry name" value="LysR_substrate"/>
    <property type="match status" value="1"/>
</dbReference>
<dbReference type="GO" id="GO:0003677">
    <property type="term" value="F:DNA binding"/>
    <property type="evidence" value="ECO:0007669"/>
    <property type="project" value="UniProtKB-KW"/>
</dbReference>
<dbReference type="SUPFAM" id="SSF53850">
    <property type="entry name" value="Periplasmic binding protein-like II"/>
    <property type="match status" value="1"/>
</dbReference>
<dbReference type="InterPro" id="IPR036388">
    <property type="entry name" value="WH-like_DNA-bd_sf"/>
</dbReference>
<dbReference type="EMBL" id="FNQY01000028">
    <property type="protein sequence ID" value="SEA56399.1"/>
    <property type="molecule type" value="Genomic_DNA"/>
</dbReference>
<evidence type="ECO:0000259" key="5">
    <source>
        <dbReference type="PROSITE" id="PS50931"/>
    </source>
</evidence>
<dbReference type="Proteomes" id="UP000199041">
    <property type="component" value="Unassembled WGS sequence"/>
</dbReference>
<dbReference type="FunFam" id="1.10.10.10:FF:000001">
    <property type="entry name" value="LysR family transcriptional regulator"/>
    <property type="match status" value="1"/>
</dbReference>
<dbReference type="Gene3D" id="1.10.10.10">
    <property type="entry name" value="Winged helix-like DNA-binding domain superfamily/Winged helix DNA-binding domain"/>
    <property type="match status" value="1"/>
</dbReference>
<keyword evidence="7" id="KW-1185">Reference proteome</keyword>
<dbReference type="PROSITE" id="PS50931">
    <property type="entry name" value="HTH_LYSR"/>
    <property type="match status" value="1"/>
</dbReference>